<dbReference type="RefSeq" id="WP_013061515.1">
    <property type="nucleotide sequence ID" value="NZ_CALTSM010000009.1"/>
</dbReference>
<evidence type="ECO:0000256" key="1">
    <source>
        <dbReference type="ARBA" id="ARBA00022598"/>
    </source>
</evidence>
<evidence type="ECO:0000259" key="11">
    <source>
        <dbReference type="Pfam" id="PF02875"/>
    </source>
</evidence>
<proteinExistence type="predicted"/>
<keyword evidence="2" id="KW-0132">Cell division</keyword>
<feature type="domain" description="Mur ligase central" evidence="12">
    <location>
        <begin position="135"/>
        <end position="319"/>
    </location>
</feature>
<sequence length="491" mass="53158">MPRPIDDLPDASLRQFSRPDVPPPAQIEEVHLIGICGTGMGALAGLFHQAGLDVRGSDDGVYPPMSTHLAERGIPVHDGYSTSHLVPPPDLTVVGNACTPTHPEAAHAREERLPQQSFPEALAHHFLRERRPLVVAGTHGKTTTTGLLVHLLRHAGVDPGVLVGGIMEDTEQSYALGSDAPFVVEGDEYDSAYFDKQPKFLHYRPQSAIVTSLEFDHADVFVDRDDYRGAFEEFVGRLPRDGQLALCGDAPAVRALADHTRAPVRTYGLAPSNDIRAEALTPTGSGLSFTLRMGRHREEVRLPLPGRHNVQNALAAALLARREGVSPSTIAAGLASFGGMKRRQQVRGRPNDVLVVDDFAHHPTAVAATVEALRAAHPDRRLVAIFEPRSNTSRRTRFEAAYGTAFDAADRVFLKAPPVRHNDDPDAMLDPTAVAHTIRDRGVPTEVFEDVDAVLPTLTDTLQPGDVALLMSNGRFGGLPERLPDALAQSE</sequence>
<evidence type="ECO:0000256" key="4">
    <source>
        <dbReference type="ARBA" id="ARBA00022840"/>
    </source>
</evidence>
<dbReference type="Pfam" id="PF08245">
    <property type="entry name" value="Mur_ligase_M"/>
    <property type="match status" value="1"/>
</dbReference>
<reference evidence="13" key="1">
    <citation type="submission" date="2022-08" db="EMBL/GenBank/DDBJ databases">
        <title>Genomic Encyclopedia of Type Strains, Phase V (KMG-V): Genome sequencing to study the core and pangenomes of soil and plant-associated prokaryotes.</title>
        <authorList>
            <person name="Whitman W."/>
        </authorList>
    </citation>
    <scope>NUCLEOTIDE SEQUENCE</scope>
    <source>
        <strain evidence="13">SP3049</strain>
    </source>
</reference>
<name>A0A9X2QDE0_9BACT</name>
<dbReference type="GO" id="GO:0009252">
    <property type="term" value="P:peptidoglycan biosynthetic process"/>
    <property type="evidence" value="ECO:0007669"/>
    <property type="project" value="UniProtKB-KW"/>
</dbReference>
<dbReference type="Gene3D" id="3.40.1190.10">
    <property type="entry name" value="Mur-like, catalytic domain"/>
    <property type="match status" value="1"/>
</dbReference>
<keyword evidence="4" id="KW-0067">ATP-binding</keyword>
<dbReference type="Proteomes" id="UP001155057">
    <property type="component" value="Unassembled WGS sequence"/>
</dbReference>
<dbReference type="AlphaFoldDB" id="A0A9X2QDE0"/>
<keyword evidence="3" id="KW-0547">Nucleotide-binding</keyword>
<evidence type="ECO:0000313" key="13">
    <source>
        <dbReference type="EMBL" id="MCS3710358.1"/>
    </source>
</evidence>
<evidence type="ECO:0000256" key="2">
    <source>
        <dbReference type="ARBA" id="ARBA00022618"/>
    </source>
</evidence>
<evidence type="ECO:0000259" key="12">
    <source>
        <dbReference type="Pfam" id="PF08245"/>
    </source>
</evidence>
<dbReference type="InterPro" id="IPR000713">
    <property type="entry name" value="Mur_ligase_N"/>
</dbReference>
<dbReference type="InterPro" id="IPR036615">
    <property type="entry name" value="Mur_ligase_C_dom_sf"/>
</dbReference>
<dbReference type="Pfam" id="PF02875">
    <property type="entry name" value="Mur_ligase_C"/>
    <property type="match status" value="1"/>
</dbReference>
<dbReference type="GO" id="GO:0051301">
    <property type="term" value="P:cell division"/>
    <property type="evidence" value="ECO:0007669"/>
    <property type="project" value="UniProtKB-KW"/>
</dbReference>
<evidence type="ECO:0000256" key="3">
    <source>
        <dbReference type="ARBA" id="ARBA00022741"/>
    </source>
</evidence>
<dbReference type="SUPFAM" id="SSF51984">
    <property type="entry name" value="MurCD N-terminal domain"/>
    <property type="match status" value="1"/>
</dbReference>
<comment type="caution">
    <text evidence="13">The sequence shown here is derived from an EMBL/GenBank/DDBJ whole genome shotgun (WGS) entry which is preliminary data.</text>
</comment>
<evidence type="ECO:0000256" key="9">
    <source>
        <dbReference type="SAM" id="MobiDB-lite"/>
    </source>
</evidence>
<feature type="domain" description="Mur ligase C-terminal" evidence="11">
    <location>
        <begin position="342"/>
        <end position="474"/>
    </location>
</feature>
<feature type="domain" description="Mur ligase N-terminal catalytic" evidence="10">
    <location>
        <begin position="29"/>
        <end position="127"/>
    </location>
</feature>
<keyword evidence="7" id="KW-0131">Cell cycle</keyword>
<organism evidence="13 14">
    <name type="scientific">Salinibacter ruber</name>
    <dbReference type="NCBI Taxonomy" id="146919"/>
    <lineage>
        <taxon>Bacteria</taxon>
        <taxon>Pseudomonadati</taxon>
        <taxon>Rhodothermota</taxon>
        <taxon>Rhodothermia</taxon>
        <taxon>Rhodothermales</taxon>
        <taxon>Salinibacteraceae</taxon>
        <taxon>Salinibacter</taxon>
    </lineage>
</organism>
<protein>
    <submittedName>
        <fullName evidence="13">UDP-N-acetylmuramate: L-alanyl-gamma-D-glutamyl-meso-diaminopimelate ligase</fullName>
        <ecNumber evidence="13">6.3.2.-</ecNumber>
    </submittedName>
</protein>
<evidence type="ECO:0000256" key="7">
    <source>
        <dbReference type="ARBA" id="ARBA00023306"/>
    </source>
</evidence>
<dbReference type="EC" id="6.3.2.-" evidence="13"/>
<dbReference type="Pfam" id="PF01225">
    <property type="entry name" value="Mur_ligase"/>
    <property type="match status" value="1"/>
</dbReference>
<dbReference type="InterPro" id="IPR050061">
    <property type="entry name" value="MurCDEF_pg_biosynth"/>
</dbReference>
<dbReference type="Gene3D" id="3.90.190.20">
    <property type="entry name" value="Mur ligase, C-terminal domain"/>
    <property type="match status" value="1"/>
</dbReference>
<dbReference type="PANTHER" id="PTHR43445">
    <property type="entry name" value="UDP-N-ACETYLMURAMATE--L-ALANINE LIGASE-RELATED"/>
    <property type="match status" value="1"/>
</dbReference>
<keyword evidence="5" id="KW-0133">Cell shape</keyword>
<dbReference type="EMBL" id="JANUAE010000006">
    <property type="protein sequence ID" value="MCS3710358.1"/>
    <property type="molecule type" value="Genomic_DNA"/>
</dbReference>
<dbReference type="InterPro" id="IPR036565">
    <property type="entry name" value="Mur-like_cat_sf"/>
</dbReference>
<keyword evidence="6" id="KW-0573">Peptidoglycan synthesis</keyword>
<feature type="region of interest" description="Disordered" evidence="9">
    <location>
        <begin position="1"/>
        <end position="22"/>
    </location>
</feature>
<evidence type="ECO:0000256" key="5">
    <source>
        <dbReference type="ARBA" id="ARBA00022960"/>
    </source>
</evidence>
<keyword evidence="1 13" id="KW-0436">Ligase</keyword>
<evidence type="ECO:0000259" key="10">
    <source>
        <dbReference type="Pfam" id="PF01225"/>
    </source>
</evidence>
<evidence type="ECO:0000256" key="8">
    <source>
        <dbReference type="ARBA" id="ARBA00023316"/>
    </source>
</evidence>
<dbReference type="InterPro" id="IPR004101">
    <property type="entry name" value="Mur_ligase_C"/>
</dbReference>
<dbReference type="GO" id="GO:0016881">
    <property type="term" value="F:acid-amino acid ligase activity"/>
    <property type="evidence" value="ECO:0007669"/>
    <property type="project" value="InterPro"/>
</dbReference>
<dbReference type="InterPro" id="IPR013221">
    <property type="entry name" value="Mur_ligase_cen"/>
</dbReference>
<evidence type="ECO:0000313" key="14">
    <source>
        <dbReference type="Proteomes" id="UP001155057"/>
    </source>
</evidence>
<dbReference type="GO" id="GO:0071555">
    <property type="term" value="P:cell wall organization"/>
    <property type="evidence" value="ECO:0007669"/>
    <property type="project" value="UniProtKB-KW"/>
</dbReference>
<dbReference type="PANTHER" id="PTHR43445:SF5">
    <property type="entry name" value="UDP-N-ACETYLMURAMATE--L-ALANYL-GAMMA-D-GLUTAMYL-MESO-2,6-DIAMINOHEPTANDIOATE LIGASE"/>
    <property type="match status" value="1"/>
</dbReference>
<dbReference type="GO" id="GO:0005524">
    <property type="term" value="F:ATP binding"/>
    <property type="evidence" value="ECO:0007669"/>
    <property type="project" value="UniProtKB-KW"/>
</dbReference>
<gene>
    <name evidence="13" type="ORF">GGP61_001968</name>
</gene>
<dbReference type="GO" id="GO:0008360">
    <property type="term" value="P:regulation of cell shape"/>
    <property type="evidence" value="ECO:0007669"/>
    <property type="project" value="UniProtKB-KW"/>
</dbReference>
<dbReference type="SUPFAM" id="SSF53623">
    <property type="entry name" value="MurD-like peptide ligases, catalytic domain"/>
    <property type="match status" value="1"/>
</dbReference>
<evidence type="ECO:0000256" key="6">
    <source>
        <dbReference type="ARBA" id="ARBA00022984"/>
    </source>
</evidence>
<dbReference type="SUPFAM" id="SSF53244">
    <property type="entry name" value="MurD-like peptide ligases, peptide-binding domain"/>
    <property type="match status" value="1"/>
</dbReference>
<dbReference type="Gene3D" id="3.40.50.720">
    <property type="entry name" value="NAD(P)-binding Rossmann-like Domain"/>
    <property type="match status" value="1"/>
</dbReference>
<accession>A0A9X2QDE0</accession>
<keyword evidence="8" id="KW-0961">Cell wall biogenesis/degradation</keyword>